<evidence type="ECO:0000256" key="1">
    <source>
        <dbReference type="ARBA" id="ARBA00022448"/>
    </source>
</evidence>
<dbReference type="OrthoDB" id="205255at2759"/>
<dbReference type="GO" id="GO:0016020">
    <property type="term" value="C:membrane"/>
    <property type="evidence" value="ECO:0007669"/>
    <property type="project" value="TreeGrafter"/>
</dbReference>
<accession>A0A1G4JUL0</accession>
<dbReference type="InterPro" id="IPR014830">
    <property type="entry name" value="Glycolipid_transfer_prot_dom"/>
</dbReference>
<dbReference type="EMBL" id="LT598451">
    <property type="protein sequence ID" value="SCU94582.1"/>
    <property type="molecule type" value="Genomic_DNA"/>
</dbReference>
<dbReference type="InterPro" id="IPR036497">
    <property type="entry name" value="GLTP_sf"/>
</dbReference>
<organism evidence="3 4">
    <name type="scientific">Lachancea nothofagi CBS 11611</name>
    <dbReference type="NCBI Taxonomy" id="1266666"/>
    <lineage>
        <taxon>Eukaryota</taxon>
        <taxon>Fungi</taxon>
        <taxon>Dikarya</taxon>
        <taxon>Ascomycota</taxon>
        <taxon>Saccharomycotina</taxon>
        <taxon>Saccharomycetes</taxon>
        <taxon>Saccharomycetales</taxon>
        <taxon>Saccharomycetaceae</taxon>
        <taxon>Lachancea</taxon>
    </lineage>
</organism>
<dbReference type="GO" id="GO:0005829">
    <property type="term" value="C:cytosol"/>
    <property type="evidence" value="ECO:0007669"/>
    <property type="project" value="TreeGrafter"/>
</dbReference>
<keyword evidence="4" id="KW-1185">Reference proteome</keyword>
<dbReference type="GO" id="GO:1902388">
    <property type="term" value="F:ceramide 1-phosphate transfer activity"/>
    <property type="evidence" value="ECO:0007669"/>
    <property type="project" value="TreeGrafter"/>
</dbReference>
<dbReference type="Gene3D" id="1.10.3520.10">
    <property type="entry name" value="Glycolipid transfer protein"/>
    <property type="match status" value="1"/>
</dbReference>
<name>A0A1G4JUL0_9SACH</name>
<dbReference type="PANTHER" id="PTHR10219">
    <property type="entry name" value="GLYCOLIPID TRANSFER PROTEIN-RELATED"/>
    <property type="match status" value="1"/>
</dbReference>
<dbReference type="GO" id="GO:1902387">
    <property type="term" value="F:ceramide 1-phosphate binding"/>
    <property type="evidence" value="ECO:0007669"/>
    <property type="project" value="TreeGrafter"/>
</dbReference>
<feature type="domain" description="Glycolipid transfer protein" evidence="2">
    <location>
        <begin position="23"/>
        <end position="161"/>
    </location>
</feature>
<dbReference type="FunFam" id="1.10.3520.10:FF:000001">
    <property type="entry name" value="Pleckstrin domain-containing family A member 8"/>
    <property type="match status" value="1"/>
</dbReference>
<dbReference type="AlphaFoldDB" id="A0A1G4JUL0"/>
<dbReference type="PANTHER" id="PTHR10219:SF25">
    <property type="entry name" value="PLECKSTRIN HOMOLOGY DOMAIN-CONTAINING FAMILY A MEMBER 8"/>
    <property type="match status" value="1"/>
</dbReference>
<evidence type="ECO:0000313" key="4">
    <source>
        <dbReference type="Proteomes" id="UP000189911"/>
    </source>
</evidence>
<protein>
    <submittedName>
        <fullName evidence="3">LANO_0E07250g1_1</fullName>
    </submittedName>
</protein>
<proteinExistence type="predicted"/>
<gene>
    <name evidence="3" type="ORF">LANO_0E07250G</name>
</gene>
<dbReference type="SUPFAM" id="SSF110004">
    <property type="entry name" value="Glycolipid transfer protein, GLTP"/>
    <property type="match status" value="1"/>
</dbReference>
<evidence type="ECO:0000259" key="2">
    <source>
        <dbReference type="Pfam" id="PF08718"/>
    </source>
</evidence>
<keyword evidence="1" id="KW-0813">Transport</keyword>
<reference evidence="4" key="1">
    <citation type="submission" date="2016-03" db="EMBL/GenBank/DDBJ databases">
        <authorList>
            <person name="Devillers Hugo."/>
        </authorList>
    </citation>
    <scope>NUCLEOTIDE SEQUENCE [LARGE SCALE GENOMIC DNA]</scope>
</reference>
<sequence>MSTFFDEMKTSFEAVPVDSSNKIATCEFLEASGSLVKLFDLLGNSAFTVVQKDLTGNITKIRKRYTTAPSESSTLQDLVTNERGSGHKSASEGLLWLTRGLQFTAQALRETVEHPDLELTKTFTDAYNKTLTKYHGMLIRPVFKLAMKACPYRKDFFAKLGADQVKVNTQLKLWLEALEHIVQILLNFLAVACKDL</sequence>
<dbReference type="Proteomes" id="UP000189911">
    <property type="component" value="Chromosome E"/>
</dbReference>
<dbReference type="Pfam" id="PF08718">
    <property type="entry name" value="GLTP"/>
    <property type="match status" value="1"/>
</dbReference>
<evidence type="ECO:0000313" key="3">
    <source>
        <dbReference type="EMBL" id="SCU94582.1"/>
    </source>
</evidence>